<dbReference type="GO" id="GO:0061133">
    <property type="term" value="F:endopeptidase activator activity"/>
    <property type="evidence" value="ECO:0007669"/>
    <property type="project" value="EnsemblFungi"/>
</dbReference>
<dbReference type="InterPro" id="IPR001353">
    <property type="entry name" value="Proteasome_sua/b"/>
</dbReference>
<dbReference type="GO" id="GO:0043161">
    <property type="term" value="P:proteasome-mediated ubiquitin-dependent protein catabolic process"/>
    <property type="evidence" value="ECO:0007669"/>
    <property type="project" value="EnsemblFungi"/>
</dbReference>
<dbReference type="InterPro" id="IPR029055">
    <property type="entry name" value="Ntn_hydrolases_N"/>
</dbReference>
<dbReference type="AlphaFoldDB" id="A0A1X0Q9W2"/>
<dbReference type="EMBL" id="LVKB01000076">
    <property type="protein sequence ID" value="ORD96571.1"/>
    <property type="molecule type" value="Genomic_DNA"/>
</dbReference>
<dbReference type="VEuPathDB" id="MicrosporidiaDB:HERIO_1499"/>
<dbReference type="Gene3D" id="3.60.20.10">
    <property type="entry name" value="Glutamine Phosphoribosylpyrophosphate, subunit 1, domain 1"/>
    <property type="match status" value="1"/>
</dbReference>
<evidence type="ECO:0000313" key="1">
    <source>
        <dbReference type="EMBL" id="ORD96571.1"/>
    </source>
</evidence>
<gene>
    <name evidence="1" type="primary">PSB3A</name>
    <name evidence="2" type="ORF">A0H76_245</name>
    <name evidence="1" type="ORF">HERIO_1499</name>
</gene>
<evidence type="ECO:0000313" key="2">
    <source>
        <dbReference type="EMBL" id="ORE00530.1"/>
    </source>
</evidence>
<protein>
    <submittedName>
        <fullName evidence="1">PSB3A</fullName>
    </submittedName>
</protein>
<dbReference type="PANTHER" id="PTHR32194:SF10">
    <property type="entry name" value="PROTEASOME SUBUNIT BETA TYPE-3"/>
    <property type="match status" value="1"/>
</dbReference>
<comment type="caution">
    <text evidence="1">The sequence shown here is derived from an EMBL/GenBank/DDBJ whole genome shotgun (WGS) entry which is preliminary data.</text>
</comment>
<proteinExistence type="predicted"/>
<dbReference type="GO" id="GO:0019774">
    <property type="term" value="C:proteasome core complex, beta-subunit complex"/>
    <property type="evidence" value="ECO:0007669"/>
    <property type="project" value="EnsemblFungi"/>
</dbReference>
<dbReference type="VEuPathDB" id="MicrosporidiaDB:A0H76_245"/>
<evidence type="ECO:0000313" key="3">
    <source>
        <dbReference type="Proteomes" id="UP000192356"/>
    </source>
</evidence>
<dbReference type="Pfam" id="PF00227">
    <property type="entry name" value="Proteasome"/>
    <property type="match status" value="1"/>
</dbReference>
<dbReference type="Proteomes" id="UP000192356">
    <property type="component" value="Unassembled WGS sequence"/>
</dbReference>
<accession>A0A1X0Q9W2</accession>
<keyword evidence="3" id="KW-1185">Reference proteome</keyword>
<dbReference type="GO" id="GO:0005737">
    <property type="term" value="C:cytoplasm"/>
    <property type="evidence" value="ECO:0007669"/>
    <property type="project" value="TreeGrafter"/>
</dbReference>
<dbReference type="InterPro" id="IPR023333">
    <property type="entry name" value="Proteasome_suB-type"/>
</dbReference>
<evidence type="ECO:0000313" key="4">
    <source>
        <dbReference type="Proteomes" id="UP000192501"/>
    </source>
</evidence>
<dbReference type="PANTHER" id="PTHR32194">
    <property type="entry name" value="METALLOPROTEASE TLDD"/>
    <property type="match status" value="1"/>
</dbReference>
<sequence length="206" mass="23024">MSEGITEYYGGSGVAMAGKDCLIITGDKRIGNRFLTIGTKKSSIKIINKRCLISMNGFLPDIQYLFGKIEEHVELFQLTENRSIDVYELANMISYILYSFRTQPKYVDPIVVGLTDNNKPVLIQMDCVGCKTTTDTFVVAGTAHKNLSGMCEALYREGMDSEELFENTMQAFLNSLDRDALSGWGAECYILTPNGIVRREVKGRND</sequence>
<dbReference type="OrthoDB" id="204949at2759"/>
<name>A0A1X0Q9W2_9MICR</name>
<organism evidence="1 3">
    <name type="scientific">Hepatospora eriocheir</name>
    <dbReference type="NCBI Taxonomy" id="1081669"/>
    <lineage>
        <taxon>Eukaryota</taxon>
        <taxon>Fungi</taxon>
        <taxon>Fungi incertae sedis</taxon>
        <taxon>Microsporidia</taxon>
        <taxon>Hepatosporidae</taxon>
        <taxon>Hepatospora</taxon>
    </lineage>
</organism>
<dbReference type="Proteomes" id="UP000192501">
    <property type="component" value="Unassembled WGS sequence"/>
</dbReference>
<reference evidence="3 4" key="1">
    <citation type="journal article" date="2017" name="Environ. Microbiol.">
        <title>Decay of the glycolytic pathway and adaptation to intranuclear parasitism within Enterocytozoonidae microsporidia.</title>
        <authorList>
            <person name="Wiredu Boakye D."/>
            <person name="Jaroenlak P."/>
            <person name="Prachumwat A."/>
            <person name="Williams T.A."/>
            <person name="Bateman K.S."/>
            <person name="Itsathitphaisarn O."/>
            <person name="Sritunyalucksana K."/>
            <person name="Paszkiewicz K.H."/>
            <person name="Moore K.A."/>
            <person name="Stentiford G.D."/>
            <person name="Williams B.A."/>
        </authorList>
    </citation>
    <scope>NUCLEOTIDE SEQUENCE [LARGE SCALE GENOMIC DNA]</scope>
    <source>
        <strain evidence="4">canceri</strain>
        <strain evidence="2">Canceri</strain>
        <strain evidence="1 3">GB1</strain>
    </source>
</reference>
<dbReference type="SUPFAM" id="SSF56235">
    <property type="entry name" value="N-terminal nucleophile aminohydrolases (Ntn hydrolases)"/>
    <property type="match status" value="1"/>
</dbReference>
<dbReference type="GO" id="GO:0010499">
    <property type="term" value="P:proteasomal ubiquitin-independent protein catabolic process"/>
    <property type="evidence" value="ECO:0007669"/>
    <property type="project" value="EnsemblFungi"/>
</dbReference>
<dbReference type="EMBL" id="LTAI01000012">
    <property type="protein sequence ID" value="ORE00530.1"/>
    <property type="molecule type" value="Genomic_DNA"/>
</dbReference>